<evidence type="ECO:0000313" key="1">
    <source>
        <dbReference type="EMBL" id="MUZ75402.1"/>
    </source>
</evidence>
<accession>A0A6L6VPK3</accession>
<reference evidence="1 2" key="1">
    <citation type="submission" date="2019-12" db="EMBL/GenBank/DDBJ databases">
        <title>Whole-genome sequencing of Allorhizobium vitis.</title>
        <authorList>
            <person name="Gan H.M."/>
            <person name="Szegedi E."/>
            <person name="Burr T."/>
            <person name="Savka M.A."/>
        </authorList>
    </citation>
    <scope>NUCLEOTIDE SEQUENCE [LARGE SCALE GENOMIC DNA]</scope>
    <source>
        <strain evidence="1 2">CG516</strain>
    </source>
</reference>
<comment type="caution">
    <text evidence="1">The sequence shown here is derived from an EMBL/GenBank/DDBJ whole genome shotgun (WGS) entry which is preliminary data.</text>
</comment>
<dbReference type="Proteomes" id="UP000477951">
    <property type="component" value="Unassembled WGS sequence"/>
</dbReference>
<organism evidence="1 2">
    <name type="scientific">Agrobacterium vitis</name>
    <name type="common">Rhizobium vitis</name>
    <dbReference type="NCBI Taxonomy" id="373"/>
    <lineage>
        <taxon>Bacteria</taxon>
        <taxon>Pseudomonadati</taxon>
        <taxon>Pseudomonadota</taxon>
        <taxon>Alphaproteobacteria</taxon>
        <taxon>Hyphomicrobiales</taxon>
        <taxon>Rhizobiaceae</taxon>
        <taxon>Rhizobium/Agrobacterium group</taxon>
        <taxon>Agrobacterium</taxon>
    </lineage>
</organism>
<name>A0A6L6VPK3_AGRVI</name>
<dbReference type="RefSeq" id="WP_156616128.1">
    <property type="nucleotide sequence ID" value="NZ_WPHR01000029.1"/>
</dbReference>
<dbReference type="AlphaFoldDB" id="A0A6L6VPK3"/>
<proteinExistence type="predicted"/>
<gene>
    <name evidence="1" type="ORF">GOZ90_22235</name>
</gene>
<evidence type="ECO:0008006" key="3">
    <source>
        <dbReference type="Google" id="ProtNLM"/>
    </source>
</evidence>
<dbReference type="EMBL" id="WPHR01000029">
    <property type="protein sequence ID" value="MUZ75402.1"/>
    <property type="molecule type" value="Genomic_DNA"/>
</dbReference>
<protein>
    <recommendedName>
        <fullName evidence="3">DUF1904 family protein</fullName>
    </recommendedName>
</protein>
<sequence length="110" mass="12296">MPLLKVFIDTLLWKKKGKAVQAILPDIRSYLCQTFKVDVSLCQLFLIPSNGLPDQPPVAAEIQIIPKPERTPELILAACKQLRNMLGNASGEYVVVRATQLDLARYTAFK</sequence>
<evidence type="ECO:0000313" key="2">
    <source>
        <dbReference type="Proteomes" id="UP000477951"/>
    </source>
</evidence>